<evidence type="ECO:0000313" key="3">
    <source>
        <dbReference type="Proteomes" id="UP000319801"/>
    </source>
</evidence>
<dbReference type="EMBL" id="VCAZ01000101">
    <property type="protein sequence ID" value="TSS35891.1"/>
    <property type="molecule type" value="Genomic_DNA"/>
</dbReference>
<keyword evidence="3" id="KW-1185">Reference proteome</keyword>
<feature type="compositionally biased region" description="Polar residues" evidence="1">
    <location>
        <begin position="11"/>
        <end position="23"/>
    </location>
</feature>
<gene>
    <name evidence="2" type="ORF">Baya_11628</name>
</gene>
<sequence length="190" mass="20964">MVSQAKEAESTEGQGDLQGQSAVQPHKCHLVDKKLKATNNTALPYGLTGWRKRSETTDGGCVSKLSNTLGIVSAFSKTRPNPQVHQDIPPGSNHHKLTGWPLRQMMTHPTASRNRLRDCQLLGVAHIQKGQCYSHGQCPMKPIWSILPAHDVDKLTFNSFANLMPCHLQPGPVIVNSGLRTSYSLRHLME</sequence>
<proteinExistence type="predicted"/>
<organism evidence="2 3">
    <name type="scientific">Bagarius yarrelli</name>
    <name type="common">Goonch</name>
    <name type="synonym">Bagrus yarrelli</name>
    <dbReference type="NCBI Taxonomy" id="175774"/>
    <lineage>
        <taxon>Eukaryota</taxon>
        <taxon>Metazoa</taxon>
        <taxon>Chordata</taxon>
        <taxon>Craniata</taxon>
        <taxon>Vertebrata</taxon>
        <taxon>Euteleostomi</taxon>
        <taxon>Actinopterygii</taxon>
        <taxon>Neopterygii</taxon>
        <taxon>Teleostei</taxon>
        <taxon>Ostariophysi</taxon>
        <taxon>Siluriformes</taxon>
        <taxon>Sisoridae</taxon>
        <taxon>Sisorinae</taxon>
        <taxon>Bagarius</taxon>
    </lineage>
</organism>
<accession>A0A556V2F8</accession>
<comment type="caution">
    <text evidence="2">The sequence shown here is derived from an EMBL/GenBank/DDBJ whole genome shotgun (WGS) entry which is preliminary data.</text>
</comment>
<reference evidence="2 3" key="1">
    <citation type="journal article" date="2019" name="Genome Biol. Evol.">
        <title>Whole-Genome Sequencing of the Giant Devil Catfish, Bagarius yarrelli.</title>
        <authorList>
            <person name="Jiang W."/>
            <person name="Lv Y."/>
            <person name="Cheng L."/>
            <person name="Yang K."/>
            <person name="Chao B."/>
            <person name="Wang X."/>
            <person name="Li Y."/>
            <person name="Pan X."/>
            <person name="You X."/>
            <person name="Zhang Y."/>
            <person name="Yang J."/>
            <person name="Li J."/>
            <person name="Zhang X."/>
            <person name="Liu S."/>
            <person name="Sun C."/>
            <person name="Yang J."/>
            <person name="Shi Q."/>
        </authorList>
    </citation>
    <scope>NUCLEOTIDE SEQUENCE [LARGE SCALE GENOMIC DNA]</scope>
    <source>
        <strain evidence="2">JWS20170419001</strain>
        <tissue evidence="2">Muscle</tissue>
    </source>
</reference>
<name>A0A556V2F8_BAGYA</name>
<evidence type="ECO:0000313" key="2">
    <source>
        <dbReference type="EMBL" id="TSS35891.1"/>
    </source>
</evidence>
<protein>
    <submittedName>
        <fullName evidence="2">Uncharacterized protein</fullName>
    </submittedName>
</protein>
<dbReference type="AlphaFoldDB" id="A0A556V2F8"/>
<evidence type="ECO:0000256" key="1">
    <source>
        <dbReference type="SAM" id="MobiDB-lite"/>
    </source>
</evidence>
<feature type="region of interest" description="Disordered" evidence="1">
    <location>
        <begin position="1"/>
        <end position="24"/>
    </location>
</feature>
<dbReference type="Proteomes" id="UP000319801">
    <property type="component" value="Unassembled WGS sequence"/>
</dbReference>